<dbReference type="Proteomes" id="UP000249723">
    <property type="component" value="Unassembled WGS sequence"/>
</dbReference>
<evidence type="ECO:0000256" key="1">
    <source>
        <dbReference type="SAM" id="MobiDB-lite"/>
    </source>
</evidence>
<evidence type="ECO:0000313" key="2">
    <source>
        <dbReference type="EMBL" id="SCZ89747.1"/>
    </source>
</evidence>
<name>A0A2X0KBM2_9BASI</name>
<reference evidence="3" key="1">
    <citation type="submission" date="2016-10" db="EMBL/GenBank/DDBJ databases">
        <authorList>
            <person name="Jeantristanb JTB J.-T."/>
            <person name="Ricardo R."/>
        </authorList>
    </citation>
    <scope>NUCLEOTIDE SEQUENCE [LARGE SCALE GENOMIC DNA]</scope>
</reference>
<dbReference type="EMBL" id="FMWP01000014">
    <property type="protein sequence ID" value="SCZ89747.1"/>
    <property type="molecule type" value="Genomic_DNA"/>
</dbReference>
<dbReference type="AlphaFoldDB" id="A0A2X0KBM2"/>
<feature type="compositionally biased region" description="Polar residues" evidence="1">
    <location>
        <begin position="149"/>
        <end position="168"/>
    </location>
</feature>
<sequence>MTPVVRNLHLVAPDRPAHQHSTMVDKFPSCPLSNTAPLRASMARLEFGLNLARLARSRASLPLLYRFTRLAASSPPRDFSTGEHFATPSCLATSRNDPARAVTRIPSDLRSQLNKIHLWLCFQYESHFEQLGGQGHVLGQPTAKAPPRSMSSGVVEQPSPRTLSQTLGSSPLPPPAALDSTQDQEGAHRREAMLRAAEERNRTANSRGTSGGKLATQLAAQRADGNRAVDARHAGETRDLPLVRRNPERPEIKAALGPNDNACNCLDLIARGFEAKSGNKQRAGCFSDE</sequence>
<accession>A0A2X0KBM2</accession>
<dbReference type="OrthoDB" id="10479830at2759"/>
<organism evidence="2 3">
    <name type="scientific">Microbotryum saponariae</name>
    <dbReference type="NCBI Taxonomy" id="289078"/>
    <lineage>
        <taxon>Eukaryota</taxon>
        <taxon>Fungi</taxon>
        <taxon>Dikarya</taxon>
        <taxon>Basidiomycota</taxon>
        <taxon>Pucciniomycotina</taxon>
        <taxon>Microbotryomycetes</taxon>
        <taxon>Microbotryales</taxon>
        <taxon>Microbotryaceae</taxon>
        <taxon>Microbotryum</taxon>
    </lineage>
</organism>
<proteinExistence type="predicted"/>
<feature type="region of interest" description="Disordered" evidence="1">
    <location>
        <begin position="135"/>
        <end position="190"/>
    </location>
</feature>
<gene>
    <name evidence="2" type="ORF">BZ3500_MVSOF-1268-A1-R1_CHR1-3G01553</name>
</gene>
<evidence type="ECO:0000313" key="3">
    <source>
        <dbReference type="Proteomes" id="UP000249723"/>
    </source>
</evidence>
<keyword evidence="3" id="KW-1185">Reference proteome</keyword>
<protein>
    <submittedName>
        <fullName evidence="2">BZ3500_MvSof-1268-A1-R1_Chr1-3g01553 protein</fullName>
    </submittedName>
</protein>